<comment type="similarity">
    <text evidence="1">Belongs to the oxygen-dependent FAD-linked oxidoreductase family.</text>
</comment>
<reference evidence="5" key="1">
    <citation type="submission" date="2024-06" db="EMBL/GenBank/DDBJ databases">
        <title>Multi-omics analyses provide insights into the biosynthesis of the anticancer antibiotic pleurotin in Hohenbuehelia grisea.</title>
        <authorList>
            <person name="Weaver J.A."/>
            <person name="Alberti F."/>
        </authorList>
    </citation>
    <scope>NUCLEOTIDE SEQUENCE [LARGE SCALE GENOMIC DNA]</scope>
    <source>
        <strain evidence="5">T-177</strain>
    </source>
</reference>
<dbReference type="InterPro" id="IPR012951">
    <property type="entry name" value="BBE"/>
</dbReference>
<feature type="domain" description="FAD-binding PCMH-type" evidence="3">
    <location>
        <begin position="140"/>
        <end position="321"/>
    </location>
</feature>
<dbReference type="PANTHER" id="PTHR13878:SF91">
    <property type="entry name" value="FAD BINDING DOMAIN PROTEIN (AFU_ORTHOLOGUE AFUA_6G12070)-RELATED"/>
    <property type="match status" value="1"/>
</dbReference>
<name>A0ABR3JK98_9AGAR</name>
<dbReference type="InterPro" id="IPR016169">
    <property type="entry name" value="FAD-bd_PCMH_sub2"/>
</dbReference>
<dbReference type="PANTHER" id="PTHR13878">
    <property type="entry name" value="GULONOLACTONE OXIDASE"/>
    <property type="match status" value="1"/>
</dbReference>
<keyword evidence="2" id="KW-0560">Oxidoreductase</keyword>
<dbReference type="Pfam" id="PF01565">
    <property type="entry name" value="FAD_binding_4"/>
    <property type="match status" value="1"/>
</dbReference>
<keyword evidence="5" id="KW-1185">Reference proteome</keyword>
<evidence type="ECO:0000313" key="4">
    <source>
        <dbReference type="EMBL" id="KAL0956161.1"/>
    </source>
</evidence>
<sequence>MLICPDMRNILQPLTCLAAACDVVSADVTEFASHFARSSAILRGLDKWEVLNHTVQGRLFRGAPFAAPCFSTVDGQARVVNDSACATIQANYNVASFNTEHFGAYTLPQWEGCQKTSQQCILDVSNTRNPAAFANQNCAQGSVSPYYIDVRQPSDIQAAFAFSQSTGVDLSIKNSGHDFKGRSSAPNSLSLWTFNLKSVSYSANFIPEGGHHGSRAITAGAGANWNEVYEFADAHNVTAVGGYHETVGAVGGWLLGGGHSVLSVVHGLGVDRVIQFKVVTPDGKFRTANDFQNSDLFWALRGGGGSTFGVVTEATFVVEPVMPLQVASLRFPATASNTAPFLKMAVDDGLEWAQKGWGGHIGANSLINVNPLITLEQAKADLANISQYVLAQNGTVVVETLPTWLAFFKKYVLPAPSVFGVELLLSTRLIPTDVFTSESKRQALHNILLDALPLPSPMNPYIIATPPLIFNHTEGATSVSPAWRKAVWHVNIITTFKFNSTLAEKQAQYKNIADITQKFHDLAPDSGVYLNEGAIHEPNFQGLSWFPYLPRRCIFNGGINYLDAFWGPNYPRLLQIKHKYDPHGLLDCWQCVGWKGASDSRFSCYI</sequence>
<evidence type="ECO:0000256" key="2">
    <source>
        <dbReference type="ARBA" id="ARBA00023002"/>
    </source>
</evidence>
<organism evidence="4 5">
    <name type="scientific">Hohenbuehelia grisea</name>
    <dbReference type="NCBI Taxonomy" id="104357"/>
    <lineage>
        <taxon>Eukaryota</taxon>
        <taxon>Fungi</taxon>
        <taxon>Dikarya</taxon>
        <taxon>Basidiomycota</taxon>
        <taxon>Agaricomycotina</taxon>
        <taxon>Agaricomycetes</taxon>
        <taxon>Agaricomycetidae</taxon>
        <taxon>Agaricales</taxon>
        <taxon>Pleurotineae</taxon>
        <taxon>Pleurotaceae</taxon>
        <taxon>Hohenbuehelia</taxon>
    </lineage>
</organism>
<dbReference type="InterPro" id="IPR050432">
    <property type="entry name" value="FAD-linked_Oxidoreductases_BP"/>
</dbReference>
<gene>
    <name evidence="4" type="ORF">HGRIS_002321</name>
</gene>
<dbReference type="Gene3D" id="3.30.465.10">
    <property type="match status" value="1"/>
</dbReference>
<evidence type="ECO:0000313" key="5">
    <source>
        <dbReference type="Proteomes" id="UP001556367"/>
    </source>
</evidence>
<dbReference type="PROSITE" id="PS51387">
    <property type="entry name" value="FAD_PCMH"/>
    <property type="match status" value="1"/>
</dbReference>
<evidence type="ECO:0000256" key="1">
    <source>
        <dbReference type="ARBA" id="ARBA00005466"/>
    </source>
</evidence>
<dbReference type="InterPro" id="IPR006094">
    <property type="entry name" value="Oxid_FAD_bind_N"/>
</dbReference>
<protein>
    <recommendedName>
        <fullName evidence="3">FAD-binding PCMH-type domain-containing protein</fullName>
    </recommendedName>
</protein>
<comment type="caution">
    <text evidence="4">The sequence shown here is derived from an EMBL/GenBank/DDBJ whole genome shotgun (WGS) entry which is preliminary data.</text>
</comment>
<proteinExistence type="inferred from homology"/>
<dbReference type="Proteomes" id="UP001556367">
    <property type="component" value="Unassembled WGS sequence"/>
</dbReference>
<dbReference type="SUPFAM" id="SSF56176">
    <property type="entry name" value="FAD-binding/transporter-associated domain-like"/>
    <property type="match status" value="1"/>
</dbReference>
<evidence type="ECO:0000259" key="3">
    <source>
        <dbReference type="PROSITE" id="PS51387"/>
    </source>
</evidence>
<dbReference type="Pfam" id="PF08031">
    <property type="entry name" value="BBE"/>
    <property type="match status" value="1"/>
</dbReference>
<dbReference type="InterPro" id="IPR016166">
    <property type="entry name" value="FAD-bd_PCMH"/>
</dbReference>
<dbReference type="EMBL" id="JASNQZ010000006">
    <property type="protein sequence ID" value="KAL0956161.1"/>
    <property type="molecule type" value="Genomic_DNA"/>
</dbReference>
<accession>A0ABR3JK98</accession>
<dbReference type="InterPro" id="IPR036318">
    <property type="entry name" value="FAD-bd_PCMH-like_sf"/>
</dbReference>